<evidence type="ECO:0000256" key="1">
    <source>
        <dbReference type="SAM" id="MobiDB-lite"/>
    </source>
</evidence>
<protein>
    <submittedName>
        <fullName evidence="2">Uncharacterized protein</fullName>
    </submittedName>
</protein>
<gene>
    <name evidence="2" type="ORF">ABVK25_005234</name>
</gene>
<keyword evidence="3" id="KW-1185">Reference proteome</keyword>
<reference evidence="2 3" key="1">
    <citation type="submission" date="2024-09" db="EMBL/GenBank/DDBJ databases">
        <title>Rethinking Asexuality: The Enigmatic Case of Functional Sexual Genes in Lepraria (Stereocaulaceae).</title>
        <authorList>
            <person name="Doellman M."/>
            <person name="Sun Y."/>
            <person name="Barcenas-Pena A."/>
            <person name="Lumbsch H.T."/>
            <person name="Grewe F."/>
        </authorList>
    </citation>
    <scope>NUCLEOTIDE SEQUENCE [LARGE SCALE GENOMIC DNA]</scope>
    <source>
        <strain evidence="2 3">Grewe 0041</strain>
    </source>
</reference>
<dbReference type="EMBL" id="JBHFEH010000015">
    <property type="protein sequence ID" value="KAL2054486.1"/>
    <property type="molecule type" value="Genomic_DNA"/>
</dbReference>
<accession>A0ABR4BBS6</accession>
<feature type="region of interest" description="Disordered" evidence="1">
    <location>
        <begin position="1"/>
        <end position="64"/>
    </location>
</feature>
<name>A0ABR4BBS6_9LECA</name>
<dbReference type="Proteomes" id="UP001590951">
    <property type="component" value="Unassembled WGS sequence"/>
</dbReference>
<sequence>MPDRLTAQNLQPLGKPPRSQLEQWRKQNETHEQLAVGQKPSRPSEAQRKAKLDDFERKIEGKPS</sequence>
<feature type="compositionally biased region" description="Basic and acidic residues" evidence="1">
    <location>
        <begin position="23"/>
        <end position="32"/>
    </location>
</feature>
<feature type="compositionally biased region" description="Basic and acidic residues" evidence="1">
    <location>
        <begin position="45"/>
        <end position="64"/>
    </location>
</feature>
<evidence type="ECO:0000313" key="3">
    <source>
        <dbReference type="Proteomes" id="UP001590951"/>
    </source>
</evidence>
<organism evidence="2 3">
    <name type="scientific">Lepraria finkii</name>
    <dbReference type="NCBI Taxonomy" id="1340010"/>
    <lineage>
        <taxon>Eukaryota</taxon>
        <taxon>Fungi</taxon>
        <taxon>Dikarya</taxon>
        <taxon>Ascomycota</taxon>
        <taxon>Pezizomycotina</taxon>
        <taxon>Lecanoromycetes</taxon>
        <taxon>OSLEUM clade</taxon>
        <taxon>Lecanoromycetidae</taxon>
        <taxon>Lecanorales</taxon>
        <taxon>Lecanorineae</taxon>
        <taxon>Stereocaulaceae</taxon>
        <taxon>Lepraria</taxon>
    </lineage>
</organism>
<proteinExistence type="predicted"/>
<feature type="compositionally biased region" description="Polar residues" evidence="1">
    <location>
        <begin position="1"/>
        <end position="11"/>
    </location>
</feature>
<evidence type="ECO:0000313" key="2">
    <source>
        <dbReference type="EMBL" id="KAL2054486.1"/>
    </source>
</evidence>
<comment type="caution">
    <text evidence="2">The sequence shown here is derived from an EMBL/GenBank/DDBJ whole genome shotgun (WGS) entry which is preliminary data.</text>
</comment>